<dbReference type="PANTHER" id="PTHR45947">
    <property type="entry name" value="SULFOQUINOVOSYL TRANSFERASE SQD2"/>
    <property type="match status" value="1"/>
</dbReference>
<dbReference type="PANTHER" id="PTHR45947:SF3">
    <property type="entry name" value="SULFOQUINOVOSYL TRANSFERASE SQD2"/>
    <property type="match status" value="1"/>
</dbReference>
<dbReference type="CDD" id="cd03814">
    <property type="entry name" value="GT4-like"/>
    <property type="match status" value="1"/>
</dbReference>
<dbReference type="EC" id="2.4.-.-" evidence="2"/>
<sequence>MTALVNRVTIVTETFAPEINGVAHTLSQLVDGMRARGIQVQIIRPRQHKQDQPANEHGLQTALLPGMPLPGYKELKFGVPLTGRISSVLQHFAPDVIYVATEGPMGWAAVRAARKTGVAVISGFHTNFHQYIEHYRMAGLEKLAYRYLRYFHNRTAATLVPTRTQRDELDAHGFHNVRVLSRGVDSQKFNPCHRSNALRRSWGAGEHDLVLLYVGRIAGEKNMDLALAAYRRLLNTDEQVRMVLVGDGPELPAIRAQHPEIICCGMRRDEDLAAHYASGDIFLFPSKTDTFGNVVTEAMASGLAVVSFDYAAGHEHITSGTTGMLAPFGEDEAYIKQVETLSDSPNLLQKIRQEARSRAEKISWNSIVDEFIQRLSGANTKVTPNGNRKAVTAKDSATVQ</sequence>
<proteinExistence type="predicted"/>
<dbReference type="InterPro" id="IPR050194">
    <property type="entry name" value="Glycosyltransferase_grp1"/>
</dbReference>
<dbReference type="GO" id="GO:0016757">
    <property type="term" value="F:glycosyltransferase activity"/>
    <property type="evidence" value="ECO:0007669"/>
    <property type="project" value="UniProtKB-KW"/>
</dbReference>
<comment type="caution">
    <text evidence="2">The sequence shown here is derived from an EMBL/GenBank/DDBJ whole genome shotgun (WGS) entry which is preliminary data.</text>
</comment>
<feature type="domain" description="Glycosyltransferase subfamily 4-like N-terminal" evidence="1">
    <location>
        <begin position="19"/>
        <end position="187"/>
    </location>
</feature>
<keyword evidence="2" id="KW-0328">Glycosyltransferase</keyword>
<dbReference type="Proteomes" id="UP001620597">
    <property type="component" value="Unassembled WGS sequence"/>
</dbReference>
<evidence type="ECO:0000313" key="2">
    <source>
        <dbReference type="EMBL" id="MFK4750891.1"/>
    </source>
</evidence>
<reference evidence="2 3" key="1">
    <citation type="submission" date="2024-03" db="EMBL/GenBank/DDBJ databases">
        <title>High-quality draft genome sequence of Oceanobacter sp. wDCs-4.</title>
        <authorList>
            <person name="Dong C."/>
        </authorList>
    </citation>
    <scope>NUCLEOTIDE SEQUENCE [LARGE SCALE GENOMIC DNA]</scope>
    <source>
        <strain evidence="3">wDCs-4</strain>
    </source>
</reference>
<gene>
    <name evidence="2" type="ORF">WG929_00575</name>
</gene>
<dbReference type="EMBL" id="JBBKTX010000001">
    <property type="protein sequence ID" value="MFK4750891.1"/>
    <property type="molecule type" value="Genomic_DNA"/>
</dbReference>
<dbReference type="InterPro" id="IPR028098">
    <property type="entry name" value="Glyco_trans_4-like_N"/>
</dbReference>
<dbReference type="Pfam" id="PF13692">
    <property type="entry name" value="Glyco_trans_1_4"/>
    <property type="match status" value="1"/>
</dbReference>
<keyword evidence="3" id="KW-1185">Reference proteome</keyword>
<name>A0ABW8NDA5_9GAMM</name>
<keyword evidence="2" id="KW-0808">Transferase</keyword>
<dbReference type="Gene3D" id="3.40.50.2000">
    <property type="entry name" value="Glycogen Phosphorylase B"/>
    <property type="match status" value="2"/>
</dbReference>
<dbReference type="Pfam" id="PF13439">
    <property type="entry name" value="Glyco_transf_4"/>
    <property type="match status" value="1"/>
</dbReference>
<organism evidence="2 3">
    <name type="scientific">Oceanobacter antarcticus</name>
    <dbReference type="NCBI Taxonomy" id="3133425"/>
    <lineage>
        <taxon>Bacteria</taxon>
        <taxon>Pseudomonadati</taxon>
        <taxon>Pseudomonadota</taxon>
        <taxon>Gammaproteobacteria</taxon>
        <taxon>Oceanospirillales</taxon>
        <taxon>Oceanospirillaceae</taxon>
        <taxon>Oceanobacter</taxon>
    </lineage>
</organism>
<protein>
    <submittedName>
        <fullName evidence="2">Glycosyltransferase family 1 protein</fullName>
        <ecNumber evidence="2">2.4.-.-</ecNumber>
    </submittedName>
</protein>
<evidence type="ECO:0000313" key="3">
    <source>
        <dbReference type="Proteomes" id="UP001620597"/>
    </source>
</evidence>
<dbReference type="SUPFAM" id="SSF53756">
    <property type="entry name" value="UDP-Glycosyltransferase/glycogen phosphorylase"/>
    <property type="match status" value="1"/>
</dbReference>
<dbReference type="RefSeq" id="WP_416204441.1">
    <property type="nucleotide sequence ID" value="NZ_JBBKTX010000001.1"/>
</dbReference>
<evidence type="ECO:0000259" key="1">
    <source>
        <dbReference type="Pfam" id="PF13439"/>
    </source>
</evidence>
<accession>A0ABW8NDA5</accession>